<evidence type="ECO:0000256" key="2">
    <source>
        <dbReference type="ARBA" id="ARBA00023015"/>
    </source>
</evidence>
<evidence type="ECO:0000313" key="7">
    <source>
        <dbReference type="Proteomes" id="UP000315295"/>
    </source>
</evidence>
<dbReference type="STRING" id="106549.A0A540KU57"/>
<dbReference type="GO" id="GO:0005634">
    <property type="term" value="C:nucleus"/>
    <property type="evidence" value="ECO:0007669"/>
    <property type="project" value="UniProtKB-SubCell"/>
</dbReference>
<evidence type="ECO:0000256" key="4">
    <source>
        <dbReference type="ARBA" id="ARBA00023242"/>
    </source>
</evidence>
<organism evidence="6 7">
    <name type="scientific">Malus baccata</name>
    <name type="common">Siberian crab apple</name>
    <name type="synonym">Pyrus baccata</name>
    <dbReference type="NCBI Taxonomy" id="106549"/>
    <lineage>
        <taxon>Eukaryota</taxon>
        <taxon>Viridiplantae</taxon>
        <taxon>Streptophyta</taxon>
        <taxon>Embryophyta</taxon>
        <taxon>Tracheophyta</taxon>
        <taxon>Spermatophyta</taxon>
        <taxon>Magnoliopsida</taxon>
        <taxon>eudicotyledons</taxon>
        <taxon>Gunneridae</taxon>
        <taxon>Pentapetalae</taxon>
        <taxon>rosids</taxon>
        <taxon>fabids</taxon>
        <taxon>Rosales</taxon>
        <taxon>Rosaceae</taxon>
        <taxon>Amygdaloideae</taxon>
        <taxon>Maleae</taxon>
        <taxon>Malus</taxon>
    </lineage>
</organism>
<dbReference type="InterPro" id="IPR005202">
    <property type="entry name" value="TF_GRAS"/>
</dbReference>
<proteinExistence type="inferred from homology"/>
<protein>
    <submittedName>
        <fullName evidence="6">Uncharacterized protein</fullName>
    </submittedName>
</protein>
<dbReference type="PROSITE" id="PS50985">
    <property type="entry name" value="GRAS"/>
    <property type="match status" value="1"/>
</dbReference>
<dbReference type="Pfam" id="PF03514">
    <property type="entry name" value="GRAS"/>
    <property type="match status" value="1"/>
</dbReference>
<dbReference type="Proteomes" id="UP000315295">
    <property type="component" value="Unassembled WGS sequence"/>
</dbReference>
<name>A0A540KU57_MALBA</name>
<keyword evidence="7" id="KW-1185">Reference proteome</keyword>
<evidence type="ECO:0000313" key="6">
    <source>
        <dbReference type="EMBL" id="TQD77750.1"/>
    </source>
</evidence>
<dbReference type="EMBL" id="VIEB01000945">
    <property type="protein sequence ID" value="TQD77750.1"/>
    <property type="molecule type" value="Genomic_DNA"/>
</dbReference>
<dbReference type="AlphaFoldDB" id="A0A540KU57"/>
<keyword evidence="3" id="KW-0804">Transcription</keyword>
<comment type="subcellular location">
    <subcellularLocation>
        <location evidence="1">Nucleus</location>
    </subcellularLocation>
</comment>
<comment type="caution">
    <text evidence="6">The sequence shown here is derived from an EMBL/GenBank/DDBJ whole genome shotgun (WGS) entry which is preliminary data.</text>
</comment>
<evidence type="ECO:0000256" key="3">
    <source>
        <dbReference type="ARBA" id="ARBA00023163"/>
    </source>
</evidence>
<keyword evidence="2" id="KW-0805">Transcription regulation</keyword>
<comment type="similarity">
    <text evidence="5">Belongs to the GRAS family.</text>
</comment>
<comment type="caution">
    <text evidence="5">Lacks conserved residue(s) required for the propagation of feature annotation.</text>
</comment>
<reference evidence="6 7" key="1">
    <citation type="journal article" date="2019" name="G3 (Bethesda)">
        <title>Sequencing of a Wild Apple (Malus baccata) Genome Unravels the Differences Between Cultivated and Wild Apple Species Regarding Disease Resistance and Cold Tolerance.</title>
        <authorList>
            <person name="Chen X."/>
        </authorList>
    </citation>
    <scope>NUCLEOTIDE SEQUENCE [LARGE SCALE GENOMIC DNA]</scope>
    <source>
        <strain evidence="7">cv. Shandingzi</strain>
        <tissue evidence="6">Leaves</tissue>
    </source>
</reference>
<keyword evidence="4" id="KW-0539">Nucleus</keyword>
<evidence type="ECO:0000256" key="1">
    <source>
        <dbReference type="ARBA" id="ARBA00004123"/>
    </source>
</evidence>
<gene>
    <name evidence="6" type="ORF">C1H46_036735</name>
</gene>
<evidence type="ECO:0000256" key="5">
    <source>
        <dbReference type="PROSITE-ProRule" id="PRU01191"/>
    </source>
</evidence>
<feature type="region of interest" description="SAW" evidence="5">
    <location>
        <begin position="83"/>
        <end position="155"/>
    </location>
</feature>
<sequence>MTFNPWRNNKVVVVVVAALSIEYLDQDGIETFSMVDDLYGDVLIMMEEEDDHVDMSGPVDDLPVSKTKMLPRVEEDEIRNIVTFEGSNRIERHERADQWRRQLGRAGFQETGLKCTSQARMMLSVYGCDGYTLASEKGCFLRWKGRPKILASAWQARIPSSS</sequence>
<accession>A0A540KU57</accession>